<feature type="region of interest" description="Disordered" evidence="1">
    <location>
        <begin position="1"/>
        <end position="20"/>
    </location>
</feature>
<dbReference type="Pfam" id="PF13692">
    <property type="entry name" value="Glyco_trans_1_4"/>
    <property type="match status" value="1"/>
</dbReference>
<sequence>MSTIDSAHAPGMPTTTVSTSDQQRPIALMLGSFFGRGVCRVRLNLCAALITRGYKVDLLVVSGEGEMRDDVPKGVRVIDLQASRALKAIPKIAKYIRREQPIAIISAEDHLNVATLIARKLSRRAPPISVSSHVLHHIDAGKPFWTKRYWTRFALRLIYPWATSRIAVSSGMADTMAEVTGLQRNNIDTVFNAIVTEDINKRAQEACPHPWLEDQEHPVVLGVGRLTDIKDFPTLIRAFAKVHESHKARLIILGDGHRERELRELVHQIGLDDVVYFTGYVDNPFTFLSRASLFVLSSRNEGLPGVLIQAMACGCPVVSTDCPHGPREILDDGRFGPLVPVGNVAALSKTMAEVLDHPPDPSTLKDRAALFEVNHIIDEYRKRLGF</sequence>
<dbReference type="InterPro" id="IPR028098">
    <property type="entry name" value="Glyco_trans_4-like_N"/>
</dbReference>
<dbReference type="PANTHER" id="PTHR12526:SF630">
    <property type="entry name" value="GLYCOSYLTRANSFERASE"/>
    <property type="match status" value="1"/>
</dbReference>
<reference evidence="3 4" key="1">
    <citation type="submission" date="2016-10" db="EMBL/GenBank/DDBJ databases">
        <authorList>
            <person name="Varghese N."/>
            <person name="Submissions S."/>
        </authorList>
    </citation>
    <scope>NUCLEOTIDE SEQUENCE [LARGE SCALE GENOMIC DNA]</scope>
    <source>
        <strain evidence="3 4">DSM 17584</strain>
    </source>
</reference>
<dbReference type="Pfam" id="PF13439">
    <property type="entry name" value="Glyco_transf_4"/>
    <property type="match status" value="1"/>
</dbReference>
<accession>A0ABY0SUK7</accession>
<gene>
    <name evidence="3" type="ORF">SAMN04488512_12347</name>
</gene>
<name>A0ABY0SUK7_9RHOB</name>
<dbReference type="CDD" id="cd03811">
    <property type="entry name" value="GT4_GT28_WabH-like"/>
    <property type="match status" value="1"/>
</dbReference>
<dbReference type="RefSeq" id="WP_093734146.1">
    <property type="nucleotide sequence ID" value="NZ_FNJD01000023.1"/>
</dbReference>
<dbReference type="EMBL" id="FNJD01000023">
    <property type="protein sequence ID" value="SDP62391.1"/>
    <property type="molecule type" value="Genomic_DNA"/>
</dbReference>
<keyword evidence="4" id="KW-1185">Reference proteome</keyword>
<evidence type="ECO:0000313" key="4">
    <source>
        <dbReference type="Proteomes" id="UP000198646"/>
    </source>
</evidence>
<evidence type="ECO:0000313" key="3">
    <source>
        <dbReference type="EMBL" id="SDP62391.1"/>
    </source>
</evidence>
<proteinExistence type="predicted"/>
<dbReference type="Gene3D" id="3.40.50.2000">
    <property type="entry name" value="Glycogen Phosphorylase B"/>
    <property type="match status" value="2"/>
</dbReference>
<evidence type="ECO:0000259" key="2">
    <source>
        <dbReference type="Pfam" id="PF13439"/>
    </source>
</evidence>
<organism evidence="3 4">
    <name type="scientific">Sulfitobacter litoralis</name>
    <dbReference type="NCBI Taxonomy" id="335975"/>
    <lineage>
        <taxon>Bacteria</taxon>
        <taxon>Pseudomonadati</taxon>
        <taxon>Pseudomonadota</taxon>
        <taxon>Alphaproteobacteria</taxon>
        <taxon>Rhodobacterales</taxon>
        <taxon>Roseobacteraceae</taxon>
        <taxon>Sulfitobacter</taxon>
    </lineage>
</organism>
<dbReference type="SUPFAM" id="SSF53756">
    <property type="entry name" value="UDP-Glycosyltransferase/glycogen phosphorylase"/>
    <property type="match status" value="1"/>
</dbReference>
<feature type="domain" description="Glycosyltransferase subfamily 4-like N-terminal" evidence="2">
    <location>
        <begin position="37"/>
        <end position="197"/>
    </location>
</feature>
<protein>
    <submittedName>
        <fullName evidence="3">Glycosyltransferase involved in cell wall bisynthesis</fullName>
    </submittedName>
</protein>
<dbReference type="Proteomes" id="UP000198646">
    <property type="component" value="Unassembled WGS sequence"/>
</dbReference>
<evidence type="ECO:0000256" key="1">
    <source>
        <dbReference type="SAM" id="MobiDB-lite"/>
    </source>
</evidence>
<dbReference type="PANTHER" id="PTHR12526">
    <property type="entry name" value="GLYCOSYLTRANSFERASE"/>
    <property type="match status" value="1"/>
</dbReference>
<comment type="caution">
    <text evidence="3">The sequence shown here is derived from an EMBL/GenBank/DDBJ whole genome shotgun (WGS) entry which is preliminary data.</text>
</comment>